<gene>
    <name evidence="1" type="ORF">S03H2_51913</name>
</gene>
<comment type="caution">
    <text evidence="1">The sequence shown here is derived from an EMBL/GenBank/DDBJ whole genome shotgun (WGS) entry which is preliminary data.</text>
</comment>
<dbReference type="InterPro" id="IPR037171">
    <property type="entry name" value="NagB/RpiA_transferase-like"/>
</dbReference>
<sequence length="54" mass="5841">MAEAELIPEIMIKAMAKEIKDGDKVLHGLASPLPILAMLLAKFTHAPNLVFLSV</sequence>
<proteinExistence type="predicted"/>
<evidence type="ECO:0000313" key="1">
    <source>
        <dbReference type="EMBL" id="GAH62658.1"/>
    </source>
</evidence>
<evidence type="ECO:0008006" key="2">
    <source>
        <dbReference type="Google" id="ProtNLM"/>
    </source>
</evidence>
<accession>X1IYP2</accession>
<protein>
    <recommendedName>
        <fullName evidence="2">Coenzyme A transferase</fullName>
    </recommendedName>
</protein>
<feature type="non-terminal residue" evidence="1">
    <location>
        <position position="54"/>
    </location>
</feature>
<organism evidence="1">
    <name type="scientific">marine sediment metagenome</name>
    <dbReference type="NCBI Taxonomy" id="412755"/>
    <lineage>
        <taxon>unclassified sequences</taxon>
        <taxon>metagenomes</taxon>
        <taxon>ecological metagenomes</taxon>
    </lineage>
</organism>
<reference evidence="1" key="1">
    <citation type="journal article" date="2014" name="Front. Microbiol.">
        <title>High frequency of phylogenetically diverse reductive dehalogenase-homologous genes in deep subseafloor sedimentary metagenomes.</title>
        <authorList>
            <person name="Kawai M."/>
            <person name="Futagami T."/>
            <person name="Toyoda A."/>
            <person name="Takaki Y."/>
            <person name="Nishi S."/>
            <person name="Hori S."/>
            <person name="Arai W."/>
            <person name="Tsubouchi T."/>
            <person name="Morono Y."/>
            <person name="Uchiyama I."/>
            <person name="Ito T."/>
            <person name="Fujiyama A."/>
            <person name="Inagaki F."/>
            <person name="Takami H."/>
        </authorList>
    </citation>
    <scope>NUCLEOTIDE SEQUENCE</scope>
    <source>
        <strain evidence="1">Expedition CK06-06</strain>
    </source>
</reference>
<dbReference type="Gene3D" id="3.40.1080.10">
    <property type="entry name" value="Glutaconate Coenzyme A-transferase"/>
    <property type="match status" value="1"/>
</dbReference>
<name>X1IYP2_9ZZZZ</name>
<dbReference type="AlphaFoldDB" id="X1IYP2"/>
<dbReference type="EMBL" id="BARU01032965">
    <property type="protein sequence ID" value="GAH62658.1"/>
    <property type="molecule type" value="Genomic_DNA"/>
</dbReference>
<dbReference type="SUPFAM" id="SSF100950">
    <property type="entry name" value="NagB/RpiA/CoA transferase-like"/>
    <property type="match status" value="1"/>
</dbReference>